<dbReference type="Gene3D" id="3.40.50.10260">
    <property type="entry name" value="YjeF N-terminal domain"/>
    <property type="match status" value="1"/>
</dbReference>
<comment type="similarity">
    <text evidence="4 19">In the C-terminal section; belongs to the NnrD/CARKD family.</text>
</comment>
<accession>A0A8J2BPV2</accession>
<keyword evidence="7 17" id="KW-0067">ATP-binding</keyword>
<dbReference type="EMBL" id="CAJNOB010000001">
    <property type="protein sequence ID" value="CAF0688932.1"/>
    <property type="molecule type" value="Genomic_DNA"/>
</dbReference>
<keyword evidence="9 18" id="KW-0630">Potassium</keyword>
<evidence type="ECO:0000256" key="18">
    <source>
        <dbReference type="HAMAP-Rule" id="MF_01966"/>
    </source>
</evidence>
<evidence type="ECO:0000256" key="2">
    <source>
        <dbReference type="ARBA" id="ARBA00000909"/>
    </source>
</evidence>
<dbReference type="GO" id="GO:0046872">
    <property type="term" value="F:metal ion binding"/>
    <property type="evidence" value="ECO:0007669"/>
    <property type="project" value="UniProtKB-UniRule"/>
</dbReference>
<feature type="binding site" evidence="17">
    <location>
        <position position="257"/>
    </location>
    <ligand>
        <name>(6S)-NADPHX</name>
        <dbReference type="ChEBI" id="CHEBI:64076"/>
    </ligand>
</feature>
<evidence type="ECO:0000256" key="17">
    <source>
        <dbReference type="HAMAP-Rule" id="MF_01965"/>
    </source>
</evidence>
<evidence type="ECO:0000256" key="10">
    <source>
        <dbReference type="ARBA" id="ARBA00023027"/>
    </source>
</evidence>
<dbReference type="GO" id="GO:0052855">
    <property type="term" value="F:ADP-dependent NAD(P)H-hydrate dehydratase activity"/>
    <property type="evidence" value="ECO:0007669"/>
    <property type="project" value="UniProtKB-UniRule"/>
</dbReference>
<dbReference type="SUPFAM" id="SSF53613">
    <property type="entry name" value="Ribokinase-like"/>
    <property type="match status" value="1"/>
</dbReference>
<feature type="binding site" evidence="18">
    <location>
        <position position="163"/>
    </location>
    <ligand>
        <name>K(+)</name>
        <dbReference type="ChEBI" id="CHEBI:29103"/>
    </ligand>
</feature>
<evidence type="ECO:0000256" key="4">
    <source>
        <dbReference type="ARBA" id="ARBA00009524"/>
    </source>
</evidence>
<evidence type="ECO:0000313" key="23">
    <source>
        <dbReference type="Proteomes" id="UP000663859"/>
    </source>
</evidence>
<keyword evidence="10 17" id="KW-0520">NAD</keyword>
<reference evidence="22" key="1">
    <citation type="submission" date="2021-02" db="EMBL/GenBank/DDBJ databases">
        <authorList>
            <person name="Cremers G."/>
            <person name="Picone N."/>
        </authorList>
    </citation>
    <scope>NUCLEOTIDE SEQUENCE</scope>
    <source>
        <strain evidence="22">PQ17</strain>
    </source>
</reference>
<evidence type="ECO:0000256" key="9">
    <source>
        <dbReference type="ARBA" id="ARBA00022958"/>
    </source>
</evidence>
<comment type="function">
    <text evidence="14 19">Bifunctional enzyme that catalyzes the epimerization of the S- and R-forms of NAD(P)HX and the dehydration of the S-form of NAD(P)HX at the expense of ADP, which is converted to AMP. This allows the repair of both epimers of NAD(P)HX, a damaged form of NAD(P)H that is a result of enzymatic or heat-dependent hydration.</text>
</comment>
<dbReference type="HAMAP" id="MF_01965">
    <property type="entry name" value="NADHX_dehydratase"/>
    <property type="match status" value="1"/>
</dbReference>
<comment type="similarity">
    <text evidence="17">Belongs to the NnrD/CARKD family.</text>
</comment>
<dbReference type="NCBIfam" id="TIGR00197">
    <property type="entry name" value="yjeF_nterm"/>
    <property type="match status" value="1"/>
</dbReference>
<dbReference type="GO" id="GO:0005524">
    <property type="term" value="F:ATP binding"/>
    <property type="evidence" value="ECO:0007669"/>
    <property type="project" value="UniProtKB-UniRule"/>
</dbReference>
<feature type="binding site" evidence="17">
    <location>
        <position position="370"/>
    </location>
    <ligand>
        <name>(6S)-NADPHX</name>
        <dbReference type="ChEBI" id="CHEBI:64076"/>
    </ligand>
</feature>
<comment type="catalytic activity">
    <reaction evidence="2 18 19">
        <text>(6R)-NADPHX = (6S)-NADPHX</text>
        <dbReference type="Rhea" id="RHEA:32227"/>
        <dbReference type="ChEBI" id="CHEBI:64076"/>
        <dbReference type="ChEBI" id="CHEBI:64077"/>
        <dbReference type="EC" id="5.1.99.6"/>
    </reaction>
</comment>
<dbReference type="InterPro" id="IPR000631">
    <property type="entry name" value="CARKD"/>
</dbReference>
<dbReference type="PIRSF" id="PIRSF017184">
    <property type="entry name" value="Nnr"/>
    <property type="match status" value="1"/>
</dbReference>
<dbReference type="PROSITE" id="PS51385">
    <property type="entry name" value="YJEF_N"/>
    <property type="match status" value="1"/>
</dbReference>
<keyword evidence="11 18" id="KW-0413">Isomerase</keyword>
<comment type="cofactor">
    <cofactor evidence="17">
        <name>Mg(2+)</name>
        <dbReference type="ChEBI" id="CHEBI:18420"/>
    </cofactor>
</comment>
<dbReference type="GO" id="GO:0046496">
    <property type="term" value="P:nicotinamide nucleotide metabolic process"/>
    <property type="evidence" value="ECO:0007669"/>
    <property type="project" value="UniProtKB-UniRule"/>
</dbReference>
<feature type="binding site" evidence="17">
    <location>
        <position position="434"/>
    </location>
    <ligand>
        <name>AMP</name>
        <dbReference type="ChEBI" id="CHEBI:456215"/>
    </ligand>
</feature>
<comment type="catalytic activity">
    <reaction evidence="1 18 19">
        <text>(6R)-NADHX = (6S)-NADHX</text>
        <dbReference type="Rhea" id="RHEA:32215"/>
        <dbReference type="ChEBI" id="CHEBI:64074"/>
        <dbReference type="ChEBI" id="CHEBI:64075"/>
        <dbReference type="EC" id="5.1.99.6"/>
    </reaction>
</comment>
<dbReference type="RefSeq" id="WP_174581587.1">
    <property type="nucleotide sequence ID" value="NZ_CAJNOB010000001.1"/>
</dbReference>
<comment type="cofactor">
    <cofactor evidence="18 19">
        <name>K(+)</name>
        <dbReference type="ChEBI" id="CHEBI:29103"/>
    </cofactor>
    <text evidence="18 19">Binds 1 potassium ion per subunit.</text>
</comment>
<dbReference type="GO" id="GO:0052856">
    <property type="term" value="F:NAD(P)HX epimerase activity"/>
    <property type="evidence" value="ECO:0007669"/>
    <property type="project" value="UniProtKB-UniRule"/>
</dbReference>
<dbReference type="InterPro" id="IPR004443">
    <property type="entry name" value="YjeF_N_dom"/>
</dbReference>
<evidence type="ECO:0000259" key="21">
    <source>
        <dbReference type="PROSITE" id="PS51385"/>
    </source>
</evidence>
<gene>
    <name evidence="18" type="primary">nnrE</name>
    <name evidence="17" type="synonym">nnrD</name>
    <name evidence="22" type="ORF">MPNT_10055</name>
</gene>
<evidence type="ECO:0000256" key="8">
    <source>
        <dbReference type="ARBA" id="ARBA00022857"/>
    </source>
</evidence>
<feature type="binding site" evidence="18">
    <location>
        <position position="57"/>
    </location>
    <ligand>
        <name>K(+)</name>
        <dbReference type="ChEBI" id="CHEBI:29103"/>
    </ligand>
</feature>
<keyword evidence="8 17" id="KW-0521">NADP</keyword>
<dbReference type="CDD" id="cd01171">
    <property type="entry name" value="YXKO-related"/>
    <property type="match status" value="1"/>
</dbReference>
<comment type="similarity">
    <text evidence="18">Belongs to the NnrE/AIBP family.</text>
</comment>
<dbReference type="Pfam" id="PF01256">
    <property type="entry name" value="Carb_kinase"/>
    <property type="match status" value="1"/>
</dbReference>
<evidence type="ECO:0000256" key="5">
    <source>
        <dbReference type="ARBA" id="ARBA00022723"/>
    </source>
</evidence>
<comment type="function">
    <text evidence="17">Catalyzes the dehydration of the S-form of NAD(P)HX at the expense of ADP, which is converted to AMP. Together with NAD(P)HX epimerase, which catalyzes the epimerization of the S- and R-forms, the enzyme allows the repair of both epimers of NAD(P)HX, a damaged form of NAD(P)H that is a result of enzymatic or heat-dependent hydration.</text>
</comment>
<comment type="catalytic activity">
    <reaction evidence="15 17 19">
        <text>(6S)-NADHX + ADP = AMP + phosphate + NADH + H(+)</text>
        <dbReference type="Rhea" id="RHEA:32223"/>
        <dbReference type="ChEBI" id="CHEBI:15378"/>
        <dbReference type="ChEBI" id="CHEBI:43474"/>
        <dbReference type="ChEBI" id="CHEBI:57945"/>
        <dbReference type="ChEBI" id="CHEBI:64074"/>
        <dbReference type="ChEBI" id="CHEBI:456215"/>
        <dbReference type="ChEBI" id="CHEBI:456216"/>
        <dbReference type="EC" id="4.2.1.136"/>
    </reaction>
</comment>
<evidence type="ECO:0000256" key="6">
    <source>
        <dbReference type="ARBA" id="ARBA00022741"/>
    </source>
</evidence>
<evidence type="ECO:0000256" key="13">
    <source>
        <dbReference type="ARBA" id="ARBA00023268"/>
    </source>
</evidence>
<dbReference type="Pfam" id="PF03853">
    <property type="entry name" value="YjeF_N"/>
    <property type="match status" value="1"/>
</dbReference>
<comment type="caution">
    <text evidence="18">Lacks conserved residue(s) required for the propagation of feature annotation.</text>
</comment>
<feature type="binding site" evidence="17">
    <location>
        <position position="435"/>
    </location>
    <ligand>
        <name>(6S)-NADPHX</name>
        <dbReference type="ChEBI" id="CHEBI:64076"/>
    </ligand>
</feature>
<evidence type="ECO:0000256" key="14">
    <source>
        <dbReference type="ARBA" id="ARBA00025153"/>
    </source>
</evidence>
<comment type="function">
    <text evidence="18">Catalyzes the epimerization of the S- and R-forms of NAD(P)HX, a damaged form of NAD(P)H that is a result of enzymatic or heat-dependent hydration. This is a prerequisite for the S-specific NAD(P)H-hydrate dehydratase to allow the repair of both epimers of NAD(P)HX.</text>
</comment>
<feature type="domain" description="YjeF C-terminal" evidence="20">
    <location>
        <begin position="222"/>
        <end position="495"/>
    </location>
</feature>
<evidence type="ECO:0000256" key="7">
    <source>
        <dbReference type="ARBA" id="ARBA00022840"/>
    </source>
</evidence>
<dbReference type="Proteomes" id="UP000663859">
    <property type="component" value="Unassembled WGS sequence"/>
</dbReference>
<dbReference type="AlphaFoldDB" id="A0A8J2BPV2"/>
<evidence type="ECO:0000259" key="20">
    <source>
        <dbReference type="PROSITE" id="PS51383"/>
    </source>
</evidence>
<sequence length="517" mass="55472">MRILTATEIRELEAREVSRGVSEEILMERAGKGMARVCLREWDRPCSVVVLVGKGNNGGDGLVLARELARFGWPVSVVLTAWPEAMSPLCAKKWKEISSLRCVSVCCPGQPIPWPGGGGLVVDALLGIGVKGEVQEPLRSLFVECNRQRSERFFSVLAVDCPSGLSEGFQPGWPVIGADLTATVGYGKEFLFREEFADYVGRIEVVPIFEEQPSGEGAEALVPSSLAYLLPPRPKLCHKGQFGRVLIIGGSLGFAGAVVMAAQAAHGVGAGLVCVATRDEVYTVVASKAPAETMVFRVENRELLTQLAARSNAIGFGPGIGLDSTAVELARFLVENTRCPMVWDADALTLLAHHPELWTGMKKRAIVTPHPGEMRRLLGRDFALEERPFVAQELATEKDCIVVLKGVRTVVASPTRPLRLNTTGNPGLAAGGSGDTLTGVLVGLLAQGLSIEDAAGLGVWLHGRAADLAVRYRKAEEGLTATEVGRMLGQAIHSLRQEGWTPYHPRTNDGFGGFNPR</sequence>
<keyword evidence="6 17" id="KW-0547">Nucleotide-binding</keyword>
<feature type="domain" description="YjeF N-terminal" evidence="21">
    <location>
        <begin position="9"/>
        <end position="216"/>
    </location>
</feature>
<comment type="caution">
    <text evidence="22">The sequence shown here is derived from an EMBL/GenBank/DDBJ whole genome shotgun (WGS) entry which is preliminary data.</text>
</comment>
<dbReference type="EC" id="4.2.1.136" evidence="19"/>
<feature type="binding site" evidence="18">
    <location>
        <begin position="127"/>
        <end position="133"/>
    </location>
    <ligand>
        <name>(6S)-NADPHX</name>
        <dbReference type="ChEBI" id="CHEBI:64076"/>
    </ligand>
</feature>
<dbReference type="PANTHER" id="PTHR12592:SF0">
    <property type="entry name" value="ATP-DEPENDENT (S)-NAD(P)H-HYDRATE DEHYDRATASE"/>
    <property type="match status" value="1"/>
</dbReference>
<dbReference type="PROSITE" id="PS01050">
    <property type="entry name" value="YJEF_C_2"/>
    <property type="match status" value="1"/>
</dbReference>
<dbReference type="SUPFAM" id="SSF64153">
    <property type="entry name" value="YjeF N-terminal domain-like"/>
    <property type="match status" value="1"/>
</dbReference>
<comment type="similarity">
    <text evidence="3 19">In the N-terminal section; belongs to the NnrE/AIBP family.</text>
</comment>
<dbReference type="InterPro" id="IPR029056">
    <property type="entry name" value="Ribokinase-like"/>
</dbReference>
<dbReference type="InterPro" id="IPR036652">
    <property type="entry name" value="YjeF_N_dom_sf"/>
</dbReference>
<evidence type="ECO:0000256" key="16">
    <source>
        <dbReference type="ARBA" id="ARBA00049209"/>
    </source>
</evidence>
<dbReference type="NCBIfam" id="TIGR00196">
    <property type="entry name" value="yjeF_cterm"/>
    <property type="match status" value="1"/>
</dbReference>
<name>A0A8J2BPV2_9BACT</name>
<keyword evidence="23" id="KW-1185">Reference proteome</keyword>
<dbReference type="PROSITE" id="PS51383">
    <property type="entry name" value="YJEF_C_3"/>
    <property type="match status" value="1"/>
</dbReference>
<evidence type="ECO:0000256" key="15">
    <source>
        <dbReference type="ARBA" id="ARBA00048238"/>
    </source>
</evidence>
<feature type="binding site" evidence="17">
    <location>
        <position position="319"/>
    </location>
    <ligand>
        <name>(6S)-NADPHX</name>
        <dbReference type="ChEBI" id="CHEBI:64076"/>
    </ligand>
</feature>
<feature type="binding site" evidence="18">
    <location>
        <position position="123"/>
    </location>
    <ligand>
        <name>K(+)</name>
        <dbReference type="ChEBI" id="CHEBI:29103"/>
    </ligand>
</feature>
<evidence type="ECO:0000256" key="1">
    <source>
        <dbReference type="ARBA" id="ARBA00000013"/>
    </source>
</evidence>
<dbReference type="Gene3D" id="3.40.1190.20">
    <property type="match status" value="1"/>
</dbReference>
<feature type="binding site" evidence="18">
    <location>
        <position position="160"/>
    </location>
    <ligand>
        <name>(6S)-NADPHX</name>
        <dbReference type="ChEBI" id="CHEBI:64076"/>
    </ligand>
</feature>
<feature type="binding site" evidence="18">
    <location>
        <begin position="56"/>
        <end position="60"/>
    </location>
    <ligand>
        <name>(6S)-NADPHX</name>
        <dbReference type="ChEBI" id="CHEBI:64076"/>
    </ligand>
</feature>
<keyword evidence="12 17" id="KW-0456">Lyase</keyword>
<evidence type="ECO:0000256" key="11">
    <source>
        <dbReference type="ARBA" id="ARBA00023235"/>
    </source>
</evidence>
<dbReference type="InterPro" id="IPR017953">
    <property type="entry name" value="Carbohydrate_kinase_pred_CS"/>
</dbReference>
<comment type="catalytic activity">
    <reaction evidence="16 17 19">
        <text>(6S)-NADPHX + ADP = AMP + phosphate + NADPH + H(+)</text>
        <dbReference type="Rhea" id="RHEA:32235"/>
        <dbReference type="ChEBI" id="CHEBI:15378"/>
        <dbReference type="ChEBI" id="CHEBI:43474"/>
        <dbReference type="ChEBI" id="CHEBI:57783"/>
        <dbReference type="ChEBI" id="CHEBI:64076"/>
        <dbReference type="ChEBI" id="CHEBI:456215"/>
        <dbReference type="ChEBI" id="CHEBI:456216"/>
        <dbReference type="EC" id="4.2.1.136"/>
    </reaction>
</comment>
<dbReference type="HAMAP" id="MF_01966">
    <property type="entry name" value="NADHX_epimerase"/>
    <property type="match status" value="1"/>
</dbReference>
<evidence type="ECO:0000256" key="12">
    <source>
        <dbReference type="ARBA" id="ARBA00023239"/>
    </source>
</evidence>
<evidence type="ECO:0000313" key="22">
    <source>
        <dbReference type="EMBL" id="CAF0688932.1"/>
    </source>
</evidence>
<protein>
    <recommendedName>
        <fullName evidence="19">Bifunctional NAD(P)H-hydrate repair enzyme</fullName>
    </recommendedName>
    <alternativeName>
        <fullName evidence="19">Nicotinamide nucleotide repair protein</fullName>
    </alternativeName>
    <domain>
        <recommendedName>
            <fullName evidence="19">ADP-dependent (S)-NAD(P)H-hydrate dehydratase</fullName>
            <ecNumber evidence="19">4.2.1.136</ecNumber>
        </recommendedName>
        <alternativeName>
            <fullName evidence="19">ADP-dependent NAD(P)HX dehydratase</fullName>
        </alternativeName>
    </domain>
    <domain>
        <recommendedName>
            <fullName evidence="19">NAD(P)H-hydrate epimerase</fullName>
            <ecNumber evidence="19">5.1.99.6</ecNumber>
        </recommendedName>
    </domain>
</protein>
<proteinExistence type="inferred from homology"/>
<comment type="subunit">
    <text evidence="17">Homotetramer.</text>
</comment>
<evidence type="ECO:0000256" key="19">
    <source>
        <dbReference type="PIRNR" id="PIRNR017184"/>
    </source>
</evidence>
<dbReference type="InterPro" id="IPR030677">
    <property type="entry name" value="Nnr"/>
</dbReference>
<feature type="binding site" evidence="17">
    <location>
        <begin position="405"/>
        <end position="409"/>
    </location>
    <ligand>
        <name>AMP</name>
        <dbReference type="ChEBI" id="CHEBI:456215"/>
    </ligand>
</feature>
<organism evidence="22 23">
    <name type="scientific">Candidatus Methylacidithermus pantelleriae</name>
    <dbReference type="NCBI Taxonomy" id="2744239"/>
    <lineage>
        <taxon>Bacteria</taxon>
        <taxon>Pseudomonadati</taxon>
        <taxon>Verrucomicrobiota</taxon>
        <taxon>Methylacidiphilae</taxon>
        <taxon>Methylacidiphilales</taxon>
        <taxon>Methylacidiphilaceae</taxon>
        <taxon>Candidatus Methylacidithermus</taxon>
    </lineage>
</organism>
<dbReference type="EC" id="5.1.99.6" evidence="19"/>
<dbReference type="PANTHER" id="PTHR12592">
    <property type="entry name" value="ATP-DEPENDENT (S)-NAD(P)H-HYDRATE DEHYDRATASE FAMILY MEMBER"/>
    <property type="match status" value="1"/>
</dbReference>
<keyword evidence="13" id="KW-0511">Multifunctional enzyme</keyword>
<keyword evidence="5 18" id="KW-0479">Metal-binding</keyword>
<dbReference type="GO" id="GO:0110051">
    <property type="term" value="P:metabolite repair"/>
    <property type="evidence" value="ECO:0007669"/>
    <property type="project" value="TreeGrafter"/>
</dbReference>
<evidence type="ECO:0000256" key="3">
    <source>
        <dbReference type="ARBA" id="ARBA00006001"/>
    </source>
</evidence>